<keyword evidence="1" id="KW-0472">Membrane</keyword>
<evidence type="ECO:0000313" key="2">
    <source>
        <dbReference type="EMBL" id="EEP54753.1"/>
    </source>
</evidence>
<dbReference type="Proteomes" id="UP000003081">
    <property type="component" value="Unassembled WGS sequence"/>
</dbReference>
<gene>
    <name evidence="2" type="ORF">CLP_1367</name>
</gene>
<accession>C4IKC7</accession>
<name>C4IKC7_CLOBU</name>
<keyword evidence="3" id="KW-1185">Reference proteome</keyword>
<comment type="caution">
    <text evidence="2">The sequence shown here is derived from an EMBL/GenBank/DDBJ whole genome shotgun (WGS) entry which is preliminary data.</text>
</comment>
<dbReference type="EMBL" id="ACOM01000005">
    <property type="protein sequence ID" value="EEP54753.1"/>
    <property type="molecule type" value="Genomic_DNA"/>
</dbReference>
<protein>
    <submittedName>
        <fullName evidence="2">Uncharacterized protein</fullName>
    </submittedName>
</protein>
<dbReference type="AlphaFoldDB" id="C4IKC7"/>
<sequence length="75" mass="8438">MCNFDILTLLDISTGNLVATLNGNTLKLNIIVFGILITYCKILIVLFLLSYYKLSAARNNQFNKKFKILLNGVLL</sequence>
<organism evidence="2 3">
    <name type="scientific">Clostridium butyricum E4 str. BoNT E BL5262</name>
    <dbReference type="NCBI Taxonomy" id="632245"/>
    <lineage>
        <taxon>Bacteria</taxon>
        <taxon>Bacillati</taxon>
        <taxon>Bacillota</taxon>
        <taxon>Clostridia</taxon>
        <taxon>Eubacteriales</taxon>
        <taxon>Clostridiaceae</taxon>
        <taxon>Clostridium</taxon>
    </lineage>
</organism>
<reference evidence="2 3" key="1">
    <citation type="submission" date="2009-08" db="EMBL/GenBank/DDBJ databases">
        <authorList>
            <person name="Shrivastava S."/>
            <person name="Brinkac L.B."/>
            <person name="Brown J.L."/>
            <person name="Bruce D.B."/>
            <person name="Detter C."/>
            <person name="Green L.D."/>
            <person name="Munk C.A."/>
            <person name="Rogers Y.C."/>
            <person name="Tapia R."/>
            <person name="Sims D.R."/>
            <person name="Smith L.A."/>
            <person name="Smith T.J."/>
            <person name="Sutton G."/>
            <person name="Brettin T."/>
        </authorList>
    </citation>
    <scope>NUCLEOTIDE SEQUENCE [LARGE SCALE GENOMIC DNA]</scope>
    <source>
        <strain evidence="3">E4 str. BoNT E BL5262</strain>
    </source>
</reference>
<evidence type="ECO:0000256" key="1">
    <source>
        <dbReference type="SAM" id="Phobius"/>
    </source>
</evidence>
<proteinExistence type="predicted"/>
<feature type="transmembrane region" description="Helical" evidence="1">
    <location>
        <begin position="30"/>
        <end position="52"/>
    </location>
</feature>
<keyword evidence="1" id="KW-0812">Transmembrane</keyword>
<dbReference type="HOGENOM" id="CLU_2664556_0_0_9"/>
<evidence type="ECO:0000313" key="3">
    <source>
        <dbReference type="Proteomes" id="UP000003081"/>
    </source>
</evidence>
<keyword evidence="1" id="KW-1133">Transmembrane helix</keyword>